<protein>
    <recommendedName>
        <fullName evidence="4">DUF732 domain-containing protein</fullName>
    </recommendedName>
</protein>
<gene>
    <name evidence="2" type="ORF">BTO11_10150</name>
</gene>
<evidence type="ECO:0000313" key="3">
    <source>
        <dbReference type="Proteomes" id="UP000239007"/>
    </source>
</evidence>
<feature type="chain" id="PRO_5015460374" description="DUF732 domain-containing protein" evidence="1">
    <location>
        <begin position="22"/>
        <end position="100"/>
    </location>
</feature>
<dbReference type="RefSeq" id="WP_105052487.1">
    <property type="nucleotide sequence ID" value="NZ_BMYG01000007.1"/>
</dbReference>
<accession>A0A2S7UXI2</accession>
<dbReference type="Proteomes" id="UP000239007">
    <property type="component" value="Unassembled WGS sequence"/>
</dbReference>
<feature type="signal peptide" evidence="1">
    <location>
        <begin position="1"/>
        <end position="21"/>
    </location>
</feature>
<sequence length="100" mass="10617">MKLTNYILIFVLFSICSGAFADESGTTEPIADTEPTICYKIAWEKLGFTVGQSVELCGGTTDARKVILCAVKAWSHPENDGLGLTAGLTVQLCKASANSN</sequence>
<keyword evidence="3" id="KW-1185">Reference proteome</keyword>
<reference evidence="2 3" key="1">
    <citation type="submission" date="2016-12" db="EMBL/GenBank/DDBJ databases">
        <title>Diversity of luminous bacteria.</title>
        <authorList>
            <person name="Yoshizawa S."/>
            <person name="Kogure K."/>
        </authorList>
    </citation>
    <scope>NUCLEOTIDE SEQUENCE [LARGE SCALE GENOMIC DNA]</scope>
    <source>
        <strain evidence="2 3">SA4-48</strain>
    </source>
</reference>
<evidence type="ECO:0000256" key="1">
    <source>
        <dbReference type="SAM" id="SignalP"/>
    </source>
</evidence>
<organism evidence="2 3">
    <name type="scientific">Psychrosphaera saromensis</name>
    <dbReference type="NCBI Taxonomy" id="716813"/>
    <lineage>
        <taxon>Bacteria</taxon>
        <taxon>Pseudomonadati</taxon>
        <taxon>Pseudomonadota</taxon>
        <taxon>Gammaproteobacteria</taxon>
        <taxon>Alteromonadales</taxon>
        <taxon>Pseudoalteromonadaceae</taxon>
        <taxon>Psychrosphaera</taxon>
    </lineage>
</organism>
<dbReference type="AlphaFoldDB" id="A0A2S7UXI2"/>
<name>A0A2S7UXI2_9GAMM</name>
<comment type="caution">
    <text evidence="2">The sequence shown here is derived from an EMBL/GenBank/DDBJ whole genome shotgun (WGS) entry which is preliminary data.</text>
</comment>
<evidence type="ECO:0000313" key="2">
    <source>
        <dbReference type="EMBL" id="PQJ53981.1"/>
    </source>
</evidence>
<dbReference type="EMBL" id="MSCH01000003">
    <property type="protein sequence ID" value="PQJ53981.1"/>
    <property type="molecule type" value="Genomic_DNA"/>
</dbReference>
<keyword evidence="1" id="KW-0732">Signal</keyword>
<evidence type="ECO:0008006" key="4">
    <source>
        <dbReference type="Google" id="ProtNLM"/>
    </source>
</evidence>
<proteinExistence type="predicted"/>